<accession>A0A662Z2G7</accession>
<dbReference type="SUPFAM" id="SSF46785">
    <property type="entry name" value="Winged helix' DNA-binding domain"/>
    <property type="match status" value="1"/>
</dbReference>
<sequence>MDMRQLKYFNTIAEEGQITRAAKKLHIAQPPLSQSLKGLEAELGVKLFERNGRQMELTQAGHVLHEKAALLFDMFDDVMNEVSATASGVSGQLAIGSVKSSFKHVADKIAHFQEYFPRVTFDIRDGDSYRLSELLKSREIDIAIVRLPIQLDDFDIVHLPDERYVVVAHESYKDLLPQNQVTPQDLESLPLLLLKRVSGSGQYETIIEGFKRAKVEPDVRVVCPDVEMLLTLVAKGVGISIVPETALASRTYNNIFTVPIDDTALVSKSAIIWLKSRTLPQSAAHFVTLFQK</sequence>
<proteinExistence type="inferred from homology"/>
<evidence type="ECO:0000313" key="8">
    <source>
        <dbReference type="Proteomes" id="UP000243605"/>
    </source>
</evidence>
<dbReference type="Gene3D" id="3.40.190.290">
    <property type="match status" value="1"/>
</dbReference>
<dbReference type="AlphaFoldDB" id="A0A662Z2G7"/>
<evidence type="ECO:0000259" key="5">
    <source>
        <dbReference type="PROSITE" id="PS50931"/>
    </source>
</evidence>
<dbReference type="CDD" id="cd05466">
    <property type="entry name" value="PBP2_LTTR_substrate"/>
    <property type="match status" value="1"/>
</dbReference>
<dbReference type="Proteomes" id="UP000763505">
    <property type="component" value="Unassembled WGS sequence"/>
</dbReference>
<keyword evidence="2" id="KW-0805">Transcription regulation</keyword>
<dbReference type="PANTHER" id="PTHR30419:SF28">
    <property type="entry name" value="HTH-TYPE TRANSCRIPTIONAL REGULATOR BSDA"/>
    <property type="match status" value="1"/>
</dbReference>
<dbReference type="InterPro" id="IPR036390">
    <property type="entry name" value="WH_DNA-bd_sf"/>
</dbReference>
<evidence type="ECO:0000313" key="7">
    <source>
        <dbReference type="EMBL" id="SEV91788.1"/>
    </source>
</evidence>
<keyword evidence="3 7" id="KW-0238">DNA-binding</keyword>
<dbReference type="FunFam" id="1.10.10.10:FF:000001">
    <property type="entry name" value="LysR family transcriptional regulator"/>
    <property type="match status" value="1"/>
</dbReference>
<dbReference type="InterPro" id="IPR036388">
    <property type="entry name" value="WH-like_DNA-bd_sf"/>
</dbReference>
<dbReference type="GO" id="GO:0005829">
    <property type="term" value="C:cytosol"/>
    <property type="evidence" value="ECO:0007669"/>
    <property type="project" value="TreeGrafter"/>
</dbReference>
<dbReference type="GO" id="GO:0003700">
    <property type="term" value="F:DNA-binding transcription factor activity"/>
    <property type="evidence" value="ECO:0007669"/>
    <property type="project" value="InterPro"/>
</dbReference>
<dbReference type="OrthoDB" id="9803735at2"/>
<gene>
    <name evidence="6" type="ORF">K8V35_00815</name>
    <name evidence="7" type="ORF">SAMN05192557_0759</name>
</gene>
<dbReference type="PANTHER" id="PTHR30419">
    <property type="entry name" value="HTH-TYPE TRANSCRIPTIONAL REGULATOR YBHD"/>
    <property type="match status" value="1"/>
</dbReference>
<dbReference type="Pfam" id="PF00126">
    <property type="entry name" value="HTH_1"/>
    <property type="match status" value="1"/>
</dbReference>
<dbReference type="GO" id="GO:0003677">
    <property type="term" value="F:DNA binding"/>
    <property type="evidence" value="ECO:0007669"/>
    <property type="project" value="UniProtKB-KW"/>
</dbReference>
<evidence type="ECO:0000256" key="2">
    <source>
        <dbReference type="ARBA" id="ARBA00023015"/>
    </source>
</evidence>
<keyword evidence="8" id="KW-1185">Reference proteome</keyword>
<organism evidence="7 8">
    <name type="scientific">Aliicoccus persicus</name>
    <dbReference type="NCBI Taxonomy" id="930138"/>
    <lineage>
        <taxon>Bacteria</taxon>
        <taxon>Bacillati</taxon>
        <taxon>Bacillota</taxon>
        <taxon>Bacilli</taxon>
        <taxon>Bacillales</taxon>
        <taxon>Staphylococcaceae</taxon>
        <taxon>Aliicoccus</taxon>
    </lineage>
</organism>
<keyword evidence="4" id="KW-0804">Transcription</keyword>
<dbReference type="Gene3D" id="1.10.10.10">
    <property type="entry name" value="Winged helix-like DNA-binding domain superfamily/Winged helix DNA-binding domain"/>
    <property type="match status" value="1"/>
</dbReference>
<dbReference type="Pfam" id="PF03466">
    <property type="entry name" value="LysR_substrate"/>
    <property type="match status" value="1"/>
</dbReference>
<reference evidence="7 8" key="1">
    <citation type="submission" date="2016-10" db="EMBL/GenBank/DDBJ databases">
        <authorList>
            <person name="Varghese N."/>
            <person name="Submissions S."/>
        </authorList>
    </citation>
    <scope>NUCLEOTIDE SEQUENCE [LARGE SCALE GENOMIC DNA]</scope>
    <source>
        <strain evidence="7 8">IBRC-M10081</strain>
    </source>
</reference>
<evidence type="ECO:0000256" key="1">
    <source>
        <dbReference type="ARBA" id="ARBA00009437"/>
    </source>
</evidence>
<reference evidence="6" key="3">
    <citation type="submission" date="2021-09" db="EMBL/GenBank/DDBJ databases">
        <authorList>
            <person name="Gilroy R."/>
        </authorList>
    </citation>
    <scope>NUCLEOTIDE SEQUENCE</scope>
    <source>
        <strain evidence="6">6019</strain>
    </source>
</reference>
<reference evidence="6" key="2">
    <citation type="journal article" date="2021" name="PeerJ">
        <title>Extensive microbial diversity within the chicken gut microbiome revealed by metagenomics and culture.</title>
        <authorList>
            <person name="Gilroy R."/>
            <person name="Ravi A."/>
            <person name="Getino M."/>
            <person name="Pursley I."/>
            <person name="Horton D.L."/>
            <person name="Alikhan N.F."/>
            <person name="Baker D."/>
            <person name="Gharbi K."/>
            <person name="Hall N."/>
            <person name="Watson M."/>
            <person name="Adriaenssens E.M."/>
            <person name="Foster-Nyarko E."/>
            <person name="Jarju S."/>
            <person name="Secka A."/>
            <person name="Antonio M."/>
            <person name="Oren A."/>
            <person name="Chaudhuri R.R."/>
            <person name="La Ragione R."/>
            <person name="Hildebrand F."/>
            <person name="Pallen M.J."/>
        </authorList>
    </citation>
    <scope>NUCLEOTIDE SEQUENCE</scope>
    <source>
        <strain evidence="6">6019</strain>
    </source>
</reference>
<evidence type="ECO:0000256" key="4">
    <source>
        <dbReference type="ARBA" id="ARBA00023163"/>
    </source>
</evidence>
<dbReference type="InterPro" id="IPR005119">
    <property type="entry name" value="LysR_subst-bd"/>
</dbReference>
<dbReference type="InterPro" id="IPR000847">
    <property type="entry name" value="LysR_HTH_N"/>
</dbReference>
<evidence type="ECO:0000256" key="3">
    <source>
        <dbReference type="ARBA" id="ARBA00023125"/>
    </source>
</evidence>
<dbReference type="EMBL" id="DYYI01000007">
    <property type="protein sequence ID" value="HJE18880.1"/>
    <property type="molecule type" value="Genomic_DNA"/>
</dbReference>
<dbReference type="SUPFAM" id="SSF53850">
    <property type="entry name" value="Periplasmic binding protein-like II"/>
    <property type="match status" value="1"/>
</dbReference>
<name>A0A662Z2G7_9STAP</name>
<dbReference type="PRINTS" id="PR00039">
    <property type="entry name" value="HTHLYSR"/>
</dbReference>
<feature type="domain" description="HTH lysR-type" evidence="5">
    <location>
        <begin position="1"/>
        <end position="58"/>
    </location>
</feature>
<evidence type="ECO:0000313" key="6">
    <source>
        <dbReference type="EMBL" id="HJE18880.1"/>
    </source>
</evidence>
<dbReference type="Proteomes" id="UP000243605">
    <property type="component" value="Unassembled WGS sequence"/>
</dbReference>
<protein>
    <submittedName>
        <fullName evidence="7">DNA-binding transcriptional regulator, LysR family</fullName>
    </submittedName>
    <submittedName>
        <fullName evidence="6">LysR family transcriptional regulator</fullName>
    </submittedName>
</protein>
<comment type="similarity">
    <text evidence="1">Belongs to the LysR transcriptional regulatory family.</text>
</comment>
<dbReference type="InterPro" id="IPR050950">
    <property type="entry name" value="HTH-type_LysR_regulators"/>
</dbReference>
<dbReference type="PROSITE" id="PS50931">
    <property type="entry name" value="HTH_LYSR"/>
    <property type="match status" value="1"/>
</dbReference>
<dbReference type="EMBL" id="FOIT01000002">
    <property type="protein sequence ID" value="SEV91788.1"/>
    <property type="molecule type" value="Genomic_DNA"/>
</dbReference>